<dbReference type="CDD" id="cd00531">
    <property type="entry name" value="NTF2_like"/>
    <property type="match status" value="1"/>
</dbReference>
<keyword evidence="3" id="KW-1185">Reference proteome</keyword>
<dbReference type="BioCyc" id="SESP1179773:BN6_RS18965-MONOMER"/>
<dbReference type="Gene3D" id="3.10.450.50">
    <property type="match status" value="1"/>
</dbReference>
<evidence type="ECO:0000313" key="2">
    <source>
        <dbReference type="EMBL" id="CCH31208.1"/>
    </source>
</evidence>
<evidence type="ECO:0000259" key="1">
    <source>
        <dbReference type="Pfam" id="PF14534"/>
    </source>
</evidence>
<feature type="domain" description="DUF4440" evidence="1">
    <location>
        <begin position="21"/>
        <end position="132"/>
    </location>
</feature>
<protein>
    <recommendedName>
        <fullName evidence="1">DUF4440 domain-containing protein</fullName>
    </recommendedName>
</protein>
<dbReference type="HOGENOM" id="CLU_129336_1_1_11"/>
<dbReference type="RefSeq" id="WP_015101320.1">
    <property type="nucleotide sequence ID" value="NC_019673.1"/>
</dbReference>
<dbReference type="KEGG" id="sesp:BN6_39190"/>
<dbReference type="AlphaFoldDB" id="K0K3U6"/>
<dbReference type="eggNOG" id="COG4319">
    <property type="taxonomic scope" value="Bacteria"/>
</dbReference>
<dbReference type="Pfam" id="PF14534">
    <property type="entry name" value="DUF4440"/>
    <property type="match status" value="1"/>
</dbReference>
<reference evidence="2 3" key="1">
    <citation type="journal article" date="2012" name="BMC Genomics">
        <title>Complete genome sequence of Saccharothrix espanaensis DSM 44229T and comparison to the other completely sequenced Pseudonocardiaceae.</title>
        <authorList>
            <person name="Strobel T."/>
            <person name="Al-Dilaimi A."/>
            <person name="Blom J."/>
            <person name="Gessner A."/>
            <person name="Kalinowski J."/>
            <person name="Luzhetska M."/>
            <person name="Puhler A."/>
            <person name="Szczepanowski R."/>
            <person name="Bechthold A."/>
            <person name="Ruckert C."/>
        </authorList>
    </citation>
    <scope>NUCLEOTIDE SEQUENCE [LARGE SCALE GENOMIC DNA]</scope>
    <source>
        <strain evidence="3">ATCC 51144 / DSM 44229 / JCM 9112 / NBRC 15066 / NRRL 15764</strain>
    </source>
</reference>
<dbReference type="SUPFAM" id="SSF54427">
    <property type="entry name" value="NTF2-like"/>
    <property type="match status" value="1"/>
</dbReference>
<evidence type="ECO:0000313" key="3">
    <source>
        <dbReference type="Proteomes" id="UP000006281"/>
    </source>
</evidence>
<dbReference type="NCBIfam" id="TIGR02246">
    <property type="entry name" value="SgcJ/EcaC family oxidoreductase"/>
    <property type="match status" value="1"/>
</dbReference>
<name>K0K3U6_SACES</name>
<dbReference type="PATRIC" id="fig|1179773.3.peg.3920"/>
<accession>K0K3U6</accession>
<dbReference type="InterPro" id="IPR011944">
    <property type="entry name" value="Steroid_delta5-4_isomerase"/>
</dbReference>
<dbReference type="InterPro" id="IPR027843">
    <property type="entry name" value="DUF4440"/>
</dbReference>
<dbReference type="Proteomes" id="UP000006281">
    <property type="component" value="Chromosome"/>
</dbReference>
<proteinExistence type="predicted"/>
<sequence length="142" mass="15305">MTTDQRMTVHTGPSKADQAAIAALPQRMIAGWALHDASAIADLFTEDGVMILPGLYRKGRNEIREFMAAAFEGPYRGTTVAGTPLDLRLFGPDFGILVTEGGVLAPGDTEVTAERAIRGSWVVVKQDGEWRLATYQNSPANT</sequence>
<dbReference type="InterPro" id="IPR032710">
    <property type="entry name" value="NTF2-like_dom_sf"/>
</dbReference>
<organism evidence="2 3">
    <name type="scientific">Saccharothrix espanaensis (strain ATCC 51144 / DSM 44229 / JCM 9112 / NBRC 15066 / NRRL 15764)</name>
    <dbReference type="NCBI Taxonomy" id="1179773"/>
    <lineage>
        <taxon>Bacteria</taxon>
        <taxon>Bacillati</taxon>
        <taxon>Actinomycetota</taxon>
        <taxon>Actinomycetes</taxon>
        <taxon>Pseudonocardiales</taxon>
        <taxon>Pseudonocardiaceae</taxon>
        <taxon>Saccharothrix</taxon>
    </lineage>
</organism>
<dbReference type="EMBL" id="HE804045">
    <property type="protein sequence ID" value="CCH31208.1"/>
    <property type="molecule type" value="Genomic_DNA"/>
</dbReference>
<gene>
    <name evidence="2" type="ordered locus">BN6_39190</name>
</gene>
<dbReference type="STRING" id="1179773.BN6_39190"/>